<accession>A0A9N9PJY3</accession>
<proteinExistence type="predicted"/>
<gene>
    <name evidence="1" type="ORF">CPELLU_LOCUS20336</name>
</gene>
<protein>
    <submittedName>
        <fullName evidence="1">4510_t:CDS:1</fullName>
    </submittedName>
</protein>
<reference evidence="1" key="1">
    <citation type="submission" date="2021-06" db="EMBL/GenBank/DDBJ databases">
        <authorList>
            <person name="Kallberg Y."/>
            <person name="Tangrot J."/>
            <person name="Rosling A."/>
        </authorList>
    </citation>
    <scope>NUCLEOTIDE SEQUENCE</scope>
    <source>
        <strain evidence="1">FL966</strain>
    </source>
</reference>
<dbReference type="AlphaFoldDB" id="A0A9N9PJY3"/>
<evidence type="ECO:0000313" key="2">
    <source>
        <dbReference type="Proteomes" id="UP000789759"/>
    </source>
</evidence>
<comment type="caution">
    <text evidence="1">The sequence shown here is derived from an EMBL/GenBank/DDBJ whole genome shotgun (WGS) entry which is preliminary data.</text>
</comment>
<evidence type="ECO:0000313" key="1">
    <source>
        <dbReference type="EMBL" id="CAG8827823.1"/>
    </source>
</evidence>
<organism evidence="1 2">
    <name type="scientific">Cetraspora pellucida</name>
    <dbReference type="NCBI Taxonomy" id="1433469"/>
    <lineage>
        <taxon>Eukaryota</taxon>
        <taxon>Fungi</taxon>
        <taxon>Fungi incertae sedis</taxon>
        <taxon>Mucoromycota</taxon>
        <taxon>Glomeromycotina</taxon>
        <taxon>Glomeromycetes</taxon>
        <taxon>Diversisporales</taxon>
        <taxon>Gigasporaceae</taxon>
        <taxon>Cetraspora</taxon>
    </lineage>
</organism>
<keyword evidence="2" id="KW-1185">Reference proteome</keyword>
<sequence>ELVLVAKNALFNPNWIKEKVKFVQQRIEYYNYFLSAKEVFNFTLCAQCNSILLKLSSKVKKLKALSNSTLDNDINNYSELETCNLTIASGAFESEEKLD</sequence>
<dbReference type="Proteomes" id="UP000789759">
    <property type="component" value="Unassembled WGS sequence"/>
</dbReference>
<dbReference type="EMBL" id="CAJVQA010059630">
    <property type="protein sequence ID" value="CAG8827823.1"/>
    <property type="molecule type" value="Genomic_DNA"/>
</dbReference>
<dbReference type="OrthoDB" id="2478987at2759"/>
<feature type="non-terminal residue" evidence="1">
    <location>
        <position position="1"/>
    </location>
</feature>
<name>A0A9N9PJY3_9GLOM</name>